<dbReference type="EMBL" id="JABBJJ010000101">
    <property type="protein sequence ID" value="NMO17511.1"/>
    <property type="molecule type" value="Genomic_DNA"/>
</dbReference>
<gene>
    <name evidence="1" type="ORF">HG543_21985</name>
</gene>
<comment type="caution">
    <text evidence="1">The sequence shown here is derived from an EMBL/GenBank/DDBJ whole genome shotgun (WGS) entry which is preliminary data.</text>
</comment>
<proteinExistence type="predicted"/>
<protein>
    <submittedName>
        <fullName evidence="1">Uncharacterized protein</fullName>
    </submittedName>
</protein>
<reference evidence="1 2" key="1">
    <citation type="submission" date="2020-04" db="EMBL/GenBank/DDBJ databases">
        <title>Draft genome of Pyxidicoccus fallax type strain.</title>
        <authorList>
            <person name="Whitworth D.E."/>
        </authorList>
    </citation>
    <scope>NUCLEOTIDE SEQUENCE [LARGE SCALE GENOMIC DNA]</scope>
    <source>
        <strain evidence="1 2">DSM 14698</strain>
    </source>
</reference>
<dbReference type="RefSeq" id="WP_169346793.1">
    <property type="nucleotide sequence ID" value="NZ_JABBJJ010000101.1"/>
</dbReference>
<dbReference type="AlphaFoldDB" id="A0A848LIG2"/>
<evidence type="ECO:0000313" key="2">
    <source>
        <dbReference type="Proteomes" id="UP000518300"/>
    </source>
</evidence>
<name>A0A848LIG2_9BACT</name>
<organism evidence="1 2">
    <name type="scientific">Pyxidicoccus fallax</name>
    <dbReference type="NCBI Taxonomy" id="394095"/>
    <lineage>
        <taxon>Bacteria</taxon>
        <taxon>Pseudomonadati</taxon>
        <taxon>Myxococcota</taxon>
        <taxon>Myxococcia</taxon>
        <taxon>Myxococcales</taxon>
        <taxon>Cystobacterineae</taxon>
        <taxon>Myxococcaceae</taxon>
        <taxon>Pyxidicoccus</taxon>
    </lineage>
</organism>
<dbReference type="InterPro" id="IPR011044">
    <property type="entry name" value="Quino_amine_DH_bsu"/>
</dbReference>
<sequence length="336" mass="37503">MKVPQEVRIPVPSEVRSLCWEGDALVDWLSGGGRLTLDGTFTHSYRDWCYDRFDAAVATPDGRCAVVYERRGTKGLLIHAQRPLREINRSYCHADQFDYPVALARRPGGRVLLVHCPQDYNRLEIEDFFTGERLSDRPGPSPDIFHSRLMPAPDGRSLLAESWAWHPMDTAYRIDLDAALADPSLLDATEGRELGQPRFTDAKNVAFGADGEILLNTAASRSEQEGSGYRWWMEPESLARLSATTGEVLHQVRPAVALGRMMPVGHTHVLGFYQHPTLVELSTGRVVHRWTDLDTGPRLGCLSQFKSLPPLALDPKHRRFAVGTGREIVVVTLGDV</sequence>
<keyword evidence="2" id="KW-1185">Reference proteome</keyword>
<accession>A0A848LIG2</accession>
<evidence type="ECO:0000313" key="1">
    <source>
        <dbReference type="EMBL" id="NMO17511.1"/>
    </source>
</evidence>
<dbReference type="Proteomes" id="UP000518300">
    <property type="component" value="Unassembled WGS sequence"/>
</dbReference>
<dbReference type="SUPFAM" id="SSF50969">
    <property type="entry name" value="YVTN repeat-like/Quinoprotein amine dehydrogenase"/>
    <property type="match status" value="1"/>
</dbReference>